<keyword evidence="1" id="KW-1133">Transmembrane helix</keyword>
<dbReference type="InterPro" id="IPR025664">
    <property type="entry name" value="Spore_III_AC/AD"/>
</dbReference>
<feature type="transmembrane region" description="Helical" evidence="1">
    <location>
        <begin position="28"/>
        <end position="46"/>
    </location>
</feature>
<organism evidence="2 3">
    <name type="scientific">Anaerofilum hominis</name>
    <dbReference type="NCBI Taxonomy" id="2763016"/>
    <lineage>
        <taxon>Bacteria</taxon>
        <taxon>Bacillati</taxon>
        <taxon>Bacillota</taxon>
        <taxon>Clostridia</taxon>
        <taxon>Eubacteriales</taxon>
        <taxon>Oscillospiraceae</taxon>
        <taxon>Anaerofilum</taxon>
    </lineage>
</organism>
<dbReference type="Pfam" id="PF06686">
    <property type="entry name" value="SpoIIIAC"/>
    <property type="match status" value="2"/>
</dbReference>
<feature type="transmembrane region" description="Helical" evidence="1">
    <location>
        <begin position="5"/>
        <end position="22"/>
    </location>
</feature>
<keyword evidence="1" id="KW-0812">Transmembrane</keyword>
<keyword evidence="1" id="KW-0472">Membrane</keyword>
<evidence type="ECO:0000313" key="3">
    <source>
        <dbReference type="Proteomes" id="UP000659630"/>
    </source>
</evidence>
<evidence type="ECO:0000313" key="2">
    <source>
        <dbReference type="EMBL" id="MBC5579929.1"/>
    </source>
</evidence>
<dbReference type="Proteomes" id="UP000659630">
    <property type="component" value="Unassembled WGS sequence"/>
</dbReference>
<proteinExistence type="predicted"/>
<name>A0A923I699_9FIRM</name>
<dbReference type="AlphaFoldDB" id="A0A923I699"/>
<protein>
    <submittedName>
        <fullName evidence="2">Stage III sporulation AC/AD family protein</fullName>
    </submittedName>
</protein>
<reference evidence="2" key="1">
    <citation type="submission" date="2020-08" db="EMBL/GenBank/DDBJ databases">
        <title>Genome public.</title>
        <authorList>
            <person name="Liu C."/>
            <person name="Sun Q."/>
        </authorList>
    </citation>
    <scope>NUCLEOTIDE SEQUENCE</scope>
    <source>
        <strain evidence="2">BX8</strain>
    </source>
</reference>
<accession>A0A923I699</accession>
<evidence type="ECO:0000256" key="1">
    <source>
        <dbReference type="SAM" id="Phobius"/>
    </source>
</evidence>
<keyword evidence="3" id="KW-1185">Reference proteome</keyword>
<sequence>MMGELVKIAAMAVVAAVLISVLNQYSKTYAVVATVAVCCLFLLYSVRMLSPLLDMLARLSDTYSSADFGCVVKAVGIAIVTQGAADICADAGQGAVAGRVVLAGKIAIVAVTLPLFQSLVELLAELLR</sequence>
<dbReference type="EMBL" id="JACONZ010000001">
    <property type="protein sequence ID" value="MBC5579929.1"/>
    <property type="molecule type" value="Genomic_DNA"/>
</dbReference>
<comment type="caution">
    <text evidence="2">The sequence shown here is derived from an EMBL/GenBank/DDBJ whole genome shotgun (WGS) entry which is preliminary data.</text>
</comment>
<gene>
    <name evidence="2" type="ORF">H8S23_00235</name>
</gene>